<keyword evidence="3" id="KW-1185">Reference proteome</keyword>
<accession>J0WPS1</accession>
<dbReference type="EMBL" id="JH687948">
    <property type="protein sequence ID" value="EJD34439.1"/>
    <property type="molecule type" value="Genomic_DNA"/>
</dbReference>
<feature type="region of interest" description="Disordered" evidence="1">
    <location>
        <begin position="295"/>
        <end position="323"/>
    </location>
</feature>
<evidence type="ECO:0000313" key="3">
    <source>
        <dbReference type="Proteomes" id="UP000006514"/>
    </source>
</evidence>
<sequence>MVLRAAPVSPPCDNVDIQEAEWRALSTREDLFDRLLTLYGGTRLRLVHFLERWIRLDMYNNTPQTRTVEAELRKRVVAALETYESTCDTQERPRAALKDSVVKYVQIWARSIPPQQSLTDEEWVWPRLERSQAATLRWDAWFRPPAHDVQRDAQIARLHYLEGLTATVPRAGRSPLARLVSSTPSSVLVAASPVRCLGGAGPPSYHEAAVVPRVHAYRPAPQVNVPTLASLRERRHHPYRDYKRIINPDARQPGAPRVASPRVAWTSLGRDRERDWPVSQASRDRDEAWAKRNASAYENKMPNSRSDVDVSRSVRDGELAEETDRLARLQDRDLALRKV</sequence>
<proteinExistence type="predicted"/>
<gene>
    <name evidence="2" type="ORF">AURDEDRAFT_176513</name>
</gene>
<name>J0WPS1_AURST</name>
<dbReference type="KEGG" id="adl:AURDEDRAFT_176513"/>
<dbReference type="InParanoid" id="J0WPS1"/>
<dbReference type="Proteomes" id="UP000006514">
    <property type="component" value="Unassembled WGS sequence"/>
</dbReference>
<evidence type="ECO:0000256" key="1">
    <source>
        <dbReference type="SAM" id="MobiDB-lite"/>
    </source>
</evidence>
<reference evidence="3" key="1">
    <citation type="journal article" date="2012" name="Science">
        <title>The Paleozoic origin of enzymatic lignin decomposition reconstructed from 31 fungal genomes.</title>
        <authorList>
            <person name="Floudas D."/>
            <person name="Binder M."/>
            <person name="Riley R."/>
            <person name="Barry K."/>
            <person name="Blanchette R.A."/>
            <person name="Henrissat B."/>
            <person name="Martinez A.T."/>
            <person name="Otillar R."/>
            <person name="Spatafora J.W."/>
            <person name="Yadav J.S."/>
            <person name="Aerts A."/>
            <person name="Benoit I."/>
            <person name="Boyd A."/>
            <person name="Carlson A."/>
            <person name="Copeland A."/>
            <person name="Coutinho P.M."/>
            <person name="de Vries R.P."/>
            <person name="Ferreira P."/>
            <person name="Findley K."/>
            <person name="Foster B."/>
            <person name="Gaskell J."/>
            <person name="Glotzer D."/>
            <person name="Gorecki P."/>
            <person name="Heitman J."/>
            <person name="Hesse C."/>
            <person name="Hori C."/>
            <person name="Igarashi K."/>
            <person name="Jurgens J.A."/>
            <person name="Kallen N."/>
            <person name="Kersten P."/>
            <person name="Kohler A."/>
            <person name="Kuees U."/>
            <person name="Kumar T.K.A."/>
            <person name="Kuo A."/>
            <person name="LaButti K."/>
            <person name="Larrondo L.F."/>
            <person name="Lindquist E."/>
            <person name="Ling A."/>
            <person name="Lombard V."/>
            <person name="Lucas S."/>
            <person name="Lundell T."/>
            <person name="Martin R."/>
            <person name="McLaughlin D.J."/>
            <person name="Morgenstern I."/>
            <person name="Morin E."/>
            <person name="Murat C."/>
            <person name="Nagy L.G."/>
            <person name="Nolan M."/>
            <person name="Ohm R.A."/>
            <person name="Patyshakuliyeva A."/>
            <person name="Rokas A."/>
            <person name="Ruiz-Duenas F.J."/>
            <person name="Sabat G."/>
            <person name="Salamov A."/>
            <person name="Samejima M."/>
            <person name="Schmutz J."/>
            <person name="Slot J.C."/>
            <person name="St John F."/>
            <person name="Stenlid J."/>
            <person name="Sun H."/>
            <person name="Sun S."/>
            <person name="Syed K."/>
            <person name="Tsang A."/>
            <person name="Wiebenga A."/>
            <person name="Young D."/>
            <person name="Pisabarro A."/>
            <person name="Eastwood D.C."/>
            <person name="Martin F."/>
            <person name="Cullen D."/>
            <person name="Grigoriev I.V."/>
            <person name="Hibbett D.S."/>
        </authorList>
    </citation>
    <scope>NUCLEOTIDE SEQUENCE [LARGE SCALE GENOMIC DNA]</scope>
    <source>
        <strain evidence="3">TFB10046</strain>
    </source>
</reference>
<evidence type="ECO:0000313" key="2">
    <source>
        <dbReference type="EMBL" id="EJD34439.1"/>
    </source>
</evidence>
<feature type="region of interest" description="Disordered" evidence="1">
    <location>
        <begin position="245"/>
        <end position="266"/>
    </location>
</feature>
<dbReference type="AlphaFoldDB" id="J0WPS1"/>
<feature type="compositionally biased region" description="Basic and acidic residues" evidence="1">
    <location>
        <begin position="306"/>
        <end position="323"/>
    </location>
</feature>
<organism evidence="2 3">
    <name type="scientific">Auricularia subglabra (strain TFB-10046 / SS5)</name>
    <name type="common">White-rot fungus</name>
    <name type="synonym">Auricularia delicata (strain TFB10046)</name>
    <dbReference type="NCBI Taxonomy" id="717982"/>
    <lineage>
        <taxon>Eukaryota</taxon>
        <taxon>Fungi</taxon>
        <taxon>Dikarya</taxon>
        <taxon>Basidiomycota</taxon>
        <taxon>Agaricomycotina</taxon>
        <taxon>Agaricomycetes</taxon>
        <taxon>Auriculariales</taxon>
        <taxon>Auriculariaceae</taxon>
        <taxon>Auricularia</taxon>
    </lineage>
</organism>
<protein>
    <submittedName>
        <fullName evidence="2">Uncharacterized protein</fullName>
    </submittedName>
</protein>